<accession>A0AAV6Y1W5</accession>
<dbReference type="Proteomes" id="UP000826271">
    <property type="component" value="Unassembled WGS sequence"/>
</dbReference>
<comment type="caution">
    <text evidence="2">The sequence shown here is derived from an EMBL/GenBank/DDBJ whole genome shotgun (WGS) entry which is preliminary data.</text>
</comment>
<dbReference type="EMBL" id="WHWC01000003">
    <property type="protein sequence ID" value="KAG8386674.1"/>
    <property type="molecule type" value="Genomic_DNA"/>
</dbReference>
<evidence type="ECO:0000313" key="2">
    <source>
        <dbReference type="EMBL" id="KAG8386674.1"/>
    </source>
</evidence>
<feature type="transmembrane region" description="Helical" evidence="1">
    <location>
        <begin position="31"/>
        <end position="51"/>
    </location>
</feature>
<protein>
    <submittedName>
        <fullName evidence="2">Uncharacterized protein</fullName>
    </submittedName>
</protein>
<gene>
    <name evidence="2" type="ORF">BUALT_Bualt03G0173600</name>
</gene>
<keyword evidence="1" id="KW-0472">Membrane</keyword>
<reference evidence="2" key="1">
    <citation type="submission" date="2019-10" db="EMBL/GenBank/DDBJ databases">
        <authorList>
            <person name="Zhang R."/>
            <person name="Pan Y."/>
            <person name="Wang J."/>
            <person name="Ma R."/>
            <person name="Yu S."/>
        </authorList>
    </citation>
    <scope>NUCLEOTIDE SEQUENCE</scope>
    <source>
        <strain evidence="2">LA-IB0</strain>
        <tissue evidence="2">Leaf</tissue>
    </source>
</reference>
<keyword evidence="1" id="KW-0812">Transmembrane</keyword>
<proteinExistence type="predicted"/>
<evidence type="ECO:0000313" key="3">
    <source>
        <dbReference type="Proteomes" id="UP000826271"/>
    </source>
</evidence>
<keyword evidence="3" id="KW-1185">Reference proteome</keyword>
<keyword evidence="1" id="KW-1133">Transmembrane helix</keyword>
<dbReference type="AlphaFoldDB" id="A0AAV6Y1W5"/>
<name>A0AAV6Y1W5_9LAMI</name>
<organism evidence="2 3">
    <name type="scientific">Buddleja alternifolia</name>
    <dbReference type="NCBI Taxonomy" id="168488"/>
    <lineage>
        <taxon>Eukaryota</taxon>
        <taxon>Viridiplantae</taxon>
        <taxon>Streptophyta</taxon>
        <taxon>Embryophyta</taxon>
        <taxon>Tracheophyta</taxon>
        <taxon>Spermatophyta</taxon>
        <taxon>Magnoliopsida</taxon>
        <taxon>eudicotyledons</taxon>
        <taxon>Gunneridae</taxon>
        <taxon>Pentapetalae</taxon>
        <taxon>asterids</taxon>
        <taxon>lamiids</taxon>
        <taxon>Lamiales</taxon>
        <taxon>Scrophulariaceae</taxon>
        <taxon>Buddlejeae</taxon>
        <taxon>Buddleja</taxon>
    </lineage>
</organism>
<evidence type="ECO:0000256" key="1">
    <source>
        <dbReference type="SAM" id="Phobius"/>
    </source>
</evidence>
<sequence length="70" mass="7483">MYRNHDGKVVFRDEILEKDDHKPKSSGLKDGGMVVLGAGAAVAATVATAALRRLPSTANGTTFWPRTPQC</sequence>